<name>C0QM49_DESAH</name>
<dbReference type="PANTHER" id="PTHR39338:SF5">
    <property type="entry name" value="BLR6139 PROTEIN"/>
    <property type="match status" value="1"/>
</dbReference>
<dbReference type="HOGENOM" id="CLU_042261_2_1_7"/>
<dbReference type="Pfam" id="PF05762">
    <property type="entry name" value="VWA_CoxE"/>
    <property type="match status" value="1"/>
</dbReference>
<evidence type="ECO:0000313" key="1">
    <source>
        <dbReference type="EMBL" id="ACN14355.1"/>
    </source>
</evidence>
<dbReference type="KEGG" id="dat:HRM2_12430"/>
<dbReference type="PANTHER" id="PTHR39338">
    <property type="entry name" value="BLL5662 PROTEIN-RELATED"/>
    <property type="match status" value="1"/>
</dbReference>
<evidence type="ECO:0008006" key="3">
    <source>
        <dbReference type="Google" id="ProtNLM"/>
    </source>
</evidence>
<sequence>MLTRLTGFAACCRAFDLRVSTGEVIDAARHLELVNPLDPVAFRLVMGANFVKSRRDQTRFDYIFDLFFNNAKDQTNDAPAPGAQQIIDTLAQDLRNRPDPHPMEQALVDFLDNNPLTLIDLVHRMHTMEEPPQRFFKSNMGQLSSKLGIMLQINALRDRINTLVKQTRQEADTVSLKKLFMDRLDRAMTMVTQEPRELNDLQGKKGVSGPGNELISDKPFSNLTALEVNQMKAVMEQLVRRLKDQVSRRFAAKNRGAVDIKKTLRNSGKFQGVPLDIAFKNKPPRKSSIVALCDVSGSVWSGARFMLTLLYSLHDCFARVKSFVFVADLVEVTDLFDRFSVNQAIDKTLDDDTINRNLPTDYGSMFLSFKHNHMNDLNQKTTLIILGDARSNFLNPQATILAQMRERCRRVIWLTPEQVRTWTTGDCEISTYKTHCHEVRTVMNLTHLITFIKELVL</sequence>
<protein>
    <recommendedName>
        <fullName evidence="3">VWA domain-containing protein</fullName>
    </recommendedName>
</protein>
<dbReference type="Proteomes" id="UP000000442">
    <property type="component" value="Chromosome"/>
</dbReference>
<organism evidence="1 2">
    <name type="scientific">Desulforapulum autotrophicum (strain ATCC 43914 / DSM 3382 / VKM B-1955 / HRM2)</name>
    <name type="common">Desulfobacterium autotrophicum</name>
    <dbReference type="NCBI Taxonomy" id="177437"/>
    <lineage>
        <taxon>Bacteria</taxon>
        <taxon>Pseudomonadati</taxon>
        <taxon>Thermodesulfobacteriota</taxon>
        <taxon>Desulfobacteria</taxon>
        <taxon>Desulfobacterales</taxon>
        <taxon>Desulfobacteraceae</taxon>
        <taxon>Desulforapulum</taxon>
    </lineage>
</organism>
<reference evidence="1 2" key="1">
    <citation type="journal article" date="2009" name="Environ. Microbiol.">
        <title>Genome sequence of Desulfobacterium autotrophicum HRM2, a marine sulfate reducer oxidizing organic carbon completely to carbon dioxide.</title>
        <authorList>
            <person name="Strittmatter A.W."/>
            <person name="Liesegang H."/>
            <person name="Rabus R."/>
            <person name="Decker I."/>
            <person name="Amann J."/>
            <person name="Andres S."/>
            <person name="Henne A."/>
            <person name="Fricke W.F."/>
            <person name="Martinez-Arias R."/>
            <person name="Bartels D."/>
            <person name="Goesmann A."/>
            <person name="Krause L."/>
            <person name="Puehler A."/>
            <person name="Klenk H.P."/>
            <person name="Richter M."/>
            <person name="Schuler M."/>
            <person name="Gloeckner F.O."/>
            <person name="Meyerdierks A."/>
            <person name="Gottschalk G."/>
            <person name="Amann R."/>
        </authorList>
    </citation>
    <scope>NUCLEOTIDE SEQUENCE [LARGE SCALE GENOMIC DNA]</scope>
    <source>
        <strain evidence="2">ATCC 43914 / DSM 3382 / HRM2</strain>
    </source>
</reference>
<dbReference type="AlphaFoldDB" id="C0QM49"/>
<dbReference type="eggNOG" id="COG3552">
    <property type="taxonomic scope" value="Bacteria"/>
</dbReference>
<evidence type="ECO:0000313" key="2">
    <source>
        <dbReference type="Proteomes" id="UP000000442"/>
    </source>
</evidence>
<dbReference type="EMBL" id="CP001087">
    <property type="protein sequence ID" value="ACN14355.1"/>
    <property type="molecule type" value="Genomic_DNA"/>
</dbReference>
<dbReference type="STRING" id="177437.HRM2_12430"/>
<dbReference type="RefSeq" id="WP_015903144.1">
    <property type="nucleotide sequence ID" value="NC_012108.1"/>
</dbReference>
<proteinExistence type="predicted"/>
<accession>C0QM49</accession>
<keyword evidence="2" id="KW-1185">Reference proteome</keyword>
<dbReference type="InterPro" id="IPR008912">
    <property type="entry name" value="Uncharacterised_CoxE"/>
</dbReference>
<dbReference type="OrthoDB" id="9790469at2"/>
<gene>
    <name evidence="1" type="ordered locus">HRM2_12430</name>
</gene>